<accession>A0A2U1TGV8</accession>
<keyword evidence="3" id="KW-1185">Reference proteome</keyword>
<name>A0A2U1TGV8_9MICO</name>
<sequence>MKKTAIALLIIGAVLLTSSATWFAAYVSSMSFIGLLPELDTQVNGFAKLAASTFGFGTAVLAASGMVVIAYREKLRQAHKAAAAGAVAVASPQPV</sequence>
<gene>
    <name evidence="2" type="ORF">DF223_01830</name>
</gene>
<reference evidence="3" key="1">
    <citation type="submission" date="2018-04" db="EMBL/GenBank/DDBJ databases">
        <authorList>
            <person name="Liu S."/>
            <person name="Wang Z."/>
            <person name="Li J."/>
        </authorList>
    </citation>
    <scope>NUCLEOTIDE SEQUENCE [LARGE SCALE GENOMIC DNA]</scope>
    <source>
        <strain evidence="3">622</strain>
    </source>
</reference>
<dbReference type="RefSeq" id="WP_108961990.1">
    <property type="nucleotide sequence ID" value="NZ_QEFB01000001.1"/>
</dbReference>
<evidence type="ECO:0000313" key="3">
    <source>
        <dbReference type="Proteomes" id="UP000244962"/>
    </source>
</evidence>
<keyword evidence="1" id="KW-0812">Transmembrane</keyword>
<evidence type="ECO:0000313" key="2">
    <source>
        <dbReference type="EMBL" id="PWC08119.1"/>
    </source>
</evidence>
<keyword evidence="1" id="KW-0472">Membrane</keyword>
<organism evidence="2 3">
    <name type="scientific">Mycetocola zhujimingii</name>
    <dbReference type="NCBI Taxonomy" id="2079792"/>
    <lineage>
        <taxon>Bacteria</taxon>
        <taxon>Bacillati</taxon>
        <taxon>Actinomycetota</taxon>
        <taxon>Actinomycetes</taxon>
        <taxon>Micrococcales</taxon>
        <taxon>Microbacteriaceae</taxon>
        <taxon>Mycetocola</taxon>
    </lineage>
</organism>
<keyword evidence="1" id="KW-1133">Transmembrane helix</keyword>
<feature type="transmembrane region" description="Helical" evidence="1">
    <location>
        <begin position="49"/>
        <end position="71"/>
    </location>
</feature>
<protein>
    <submittedName>
        <fullName evidence="2">Uncharacterized protein</fullName>
    </submittedName>
</protein>
<evidence type="ECO:0000256" key="1">
    <source>
        <dbReference type="SAM" id="Phobius"/>
    </source>
</evidence>
<dbReference type="Proteomes" id="UP000244962">
    <property type="component" value="Unassembled WGS sequence"/>
</dbReference>
<comment type="caution">
    <text evidence="2">The sequence shown here is derived from an EMBL/GenBank/DDBJ whole genome shotgun (WGS) entry which is preliminary data.</text>
</comment>
<proteinExistence type="predicted"/>
<dbReference type="EMBL" id="QEFB01000001">
    <property type="protein sequence ID" value="PWC08119.1"/>
    <property type="molecule type" value="Genomic_DNA"/>
</dbReference>
<dbReference type="AlphaFoldDB" id="A0A2U1TGV8"/>